<sequence length="284" mass="32071">MMQSIDDISSQARQGSVAAIIQILNTRLADDGIRSRAVLDQGVLQLLCEAQRPEQLEQQTVVEQVRQILETIGPRHISKVNINGRIIKEQQLLWLEEIKSDPQKQLLWSQLIRLRRPNPLVRLWQDRNLPRKKFAPPPSITRNGLRGDASQRWFWRGLLGGASLCLFLVLVGWGLKDWLGIELLSSDSNPTETESISAATDPSAQDAFAQAVRIAEQAAADGQTAATATEWLDLANRWQRASDLMAEVAPSDNRYSVAQERVEAYRRNSTMALRRFEQLQAQEE</sequence>
<evidence type="ECO:0000313" key="2">
    <source>
        <dbReference type="EMBL" id="ASC73190.1"/>
    </source>
</evidence>
<dbReference type="STRING" id="1641165.XM38_25795"/>
<accession>A0A1Z3HS98</accession>
<dbReference type="AlphaFoldDB" id="A0A1Z3HS98"/>
<evidence type="ECO:0000313" key="3">
    <source>
        <dbReference type="Proteomes" id="UP000191901"/>
    </source>
</evidence>
<dbReference type="RefSeq" id="WP_080813890.1">
    <property type="nucleotide sequence ID" value="NZ_CP021983.2"/>
</dbReference>
<keyword evidence="1" id="KW-1133">Transmembrane helix</keyword>
<keyword evidence="1" id="KW-0812">Transmembrane</keyword>
<dbReference type="OrthoDB" id="494800at2"/>
<gene>
    <name evidence="2" type="ORF">XM38_041520</name>
</gene>
<proteinExistence type="predicted"/>
<name>A0A1Z3HS98_9CYAN</name>
<dbReference type="EMBL" id="CP021983">
    <property type="protein sequence ID" value="ASC73190.1"/>
    <property type="molecule type" value="Genomic_DNA"/>
</dbReference>
<protein>
    <submittedName>
        <fullName evidence="2">Uncharacterized protein</fullName>
    </submittedName>
</protein>
<evidence type="ECO:0000256" key="1">
    <source>
        <dbReference type="SAM" id="Phobius"/>
    </source>
</evidence>
<organism evidence="2 3">
    <name type="scientific">Halomicronema hongdechloris C2206</name>
    <dbReference type="NCBI Taxonomy" id="1641165"/>
    <lineage>
        <taxon>Bacteria</taxon>
        <taxon>Bacillati</taxon>
        <taxon>Cyanobacteriota</taxon>
        <taxon>Cyanophyceae</taxon>
        <taxon>Nodosilineales</taxon>
        <taxon>Nodosilineaceae</taxon>
        <taxon>Halomicronema</taxon>
    </lineage>
</organism>
<reference evidence="2 3" key="1">
    <citation type="journal article" date="2016" name="Biochim. Biophys. Acta">
        <title>Characterization of red-shifted phycobilisomes isolated from the chlorophyll f-containing cyanobacterium Halomicronema hongdechloris.</title>
        <authorList>
            <person name="Li Y."/>
            <person name="Lin Y."/>
            <person name="Garvey C.J."/>
            <person name="Birch D."/>
            <person name="Corkery R.W."/>
            <person name="Loughlin P.C."/>
            <person name="Scheer H."/>
            <person name="Willows R.D."/>
            <person name="Chen M."/>
        </authorList>
    </citation>
    <scope>NUCLEOTIDE SEQUENCE [LARGE SCALE GENOMIC DNA]</scope>
    <source>
        <strain evidence="2 3">C2206</strain>
    </source>
</reference>
<keyword evidence="3" id="KW-1185">Reference proteome</keyword>
<dbReference type="KEGG" id="hhg:XM38_041520"/>
<feature type="transmembrane region" description="Helical" evidence="1">
    <location>
        <begin position="153"/>
        <end position="175"/>
    </location>
</feature>
<keyword evidence="1" id="KW-0472">Membrane</keyword>
<dbReference type="Proteomes" id="UP000191901">
    <property type="component" value="Chromosome"/>
</dbReference>